<protein>
    <submittedName>
        <fullName evidence="5">Putative eukaryotic translation initiation factor 2 subunit beta</fullName>
    </submittedName>
</protein>
<name>A0A5J4WRH5_9EUKA</name>
<dbReference type="EMBL" id="SNRW01001114">
    <property type="protein sequence ID" value="KAA6397727.1"/>
    <property type="molecule type" value="Genomic_DNA"/>
</dbReference>
<accession>A0A5J4WRH5</accession>
<dbReference type="OrthoDB" id="10255414at2759"/>
<dbReference type="AlphaFoldDB" id="A0A5J4WRH5"/>
<dbReference type="GO" id="GO:0001731">
    <property type="term" value="P:formation of translation preinitiation complex"/>
    <property type="evidence" value="ECO:0007669"/>
    <property type="project" value="TreeGrafter"/>
</dbReference>
<dbReference type="GO" id="GO:0003729">
    <property type="term" value="F:mRNA binding"/>
    <property type="evidence" value="ECO:0007669"/>
    <property type="project" value="TreeGrafter"/>
</dbReference>
<keyword evidence="3" id="KW-0648">Protein biosynthesis</keyword>
<dbReference type="InterPro" id="IPR016190">
    <property type="entry name" value="Transl_init_fac_IF2/IF5_Zn-bd"/>
</dbReference>
<comment type="caution">
    <text evidence="5">The sequence shown here is derived from an EMBL/GenBank/DDBJ whole genome shotgun (WGS) entry which is preliminary data.</text>
</comment>
<dbReference type="GO" id="GO:0005850">
    <property type="term" value="C:eukaryotic translation initiation factor 2 complex"/>
    <property type="evidence" value="ECO:0007669"/>
    <property type="project" value="TreeGrafter"/>
</dbReference>
<evidence type="ECO:0000256" key="2">
    <source>
        <dbReference type="ARBA" id="ARBA00022540"/>
    </source>
</evidence>
<proteinExistence type="inferred from homology"/>
<dbReference type="InterPro" id="IPR016189">
    <property type="entry name" value="Transl_init_fac_IF2/IF5_N"/>
</dbReference>
<dbReference type="PANTHER" id="PTHR23001:SF3">
    <property type="entry name" value="EUKARYOTIC TRANSLATION INITIATION FACTOR 2 SUBUNIT 2"/>
    <property type="match status" value="1"/>
</dbReference>
<dbReference type="SUPFAM" id="SSF100966">
    <property type="entry name" value="Translation initiation factor 2 beta, aIF2beta, N-terminal domain"/>
    <property type="match status" value="1"/>
</dbReference>
<evidence type="ECO:0000256" key="3">
    <source>
        <dbReference type="ARBA" id="ARBA00022917"/>
    </source>
</evidence>
<reference evidence="5 6" key="1">
    <citation type="submission" date="2019-03" db="EMBL/GenBank/DDBJ databases">
        <title>Single cell metagenomics reveals metabolic interactions within the superorganism composed of flagellate Streblomastix strix and complex community of Bacteroidetes bacteria on its surface.</title>
        <authorList>
            <person name="Treitli S.C."/>
            <person name="Kolisko M."/>
            <person name="Husnik F."/>
            <person name="Keeling P."/>
            <person name="Hampl V."/>
        </authorList>
    </citation>
    <scope>NUCLEOTIDE SEQUENCE [LARGE SCALE GENOMIC DNA]</scope>
    <source>
        <strain evidence="5">ST1C</strain>
    </source>
</reference>
<evidence type="ECO:0000313" key="6">
    <source>
        <dbReference type="Proteomes" id="UP000324800"/>
    </source>
</evidence>
<evidence type="ECO:0000313" key="5">
    <source>
        <dbReference type="EMBL" id="KAA6397727.1"/>
    </source>
</evidence>
<evidence type="ECO:0000256" key="1">
    <source>
        <dbReference type="ARBA" id="ARBA00010397"/>
    </source>
</evidence>
<evidence type="ECO:0000259" key="4">
    <source>
        <dbReference type="SMART" id="SM00653"/>
    </source>
</evidence>
<dbReference type="Pfam" id="PF01873">
    <property type="entry name" value="eIF-5_eIF-2B"/>
    <property type="match status" value="1"/>
</dbReference>
<dbReference type="InterPro" id="IPR002735">
    <property type="entry name" value="Transl_init_fac_IF2/IF5_dom"/>
</dbReference>
<dbReference type="Proteomes" id="UP000324800">
    <property type="component" value="Unassembled WGS sequence"/>
</dbReference>
<keyword evidence="2 5" id="KW-0396">Initiation factor</keyword>
<dbReference type="GO" id="GO:0031369">
    <property type="term" value="F:translation initiation factor binding"/>
    <property type="evidence" value="ECO:0007669"/>
    <property type="project" value="TreeGrafter"/>
</dbReference>
<dbReference type="SUPFAM" id="SSF75689">
    <property type="entry name" value="Zinc-binding domain of translation initiation factor 2 beta"/>
    <property type="match status" value="1"/>
</dbReference>
<dbReference type="GO" id="GO:0003743">
    <property type="term" value="F:translation initiation factor activity"/>
    <property type="evidence" value="ECO:0007669"/>
    <property type="project" value="UniProtKB-KW"/>
</dbReference>
<dbReference type="InterPro" id="IPR045196">
    <property type="entry name" value="IF2/IF5"/>
</dbReference>
<dbReference type="Gene3D" id="3.30.30.170">
    <property type="match status" value="1"/>
</dbReference>
<organism evidence="5 6">
    <name type="scientific">Streblomastix strix</name>
    <dbReference type="NCBI Taxonomy" id="222440"/>
    <lineage>
        <taxon>Eukaryota</taxon>
        <taxon>Metamonada</taxon>
        <taxon>Preaxostyla</taxon>
        <taxon>Oxymonadida</taxon>
        <taxon>Streblomastigidae</taxon>
        <taxon>Streblomastix</taxon>
    </lineage>
</organism>
<dbReference type="SMART" id="SM00653">
    <property type="entry name" value="eIF2B_5"/>
    <property type="match status" value="1"/>
</dbReference>
<sequence length="151" mass="17728">MLDRAFDVLQREHPDLIQSSENKKRLKLKPLQLSRQARNTNITNFEEVCKSLKRPLDHVMLFLLTELGCKGNLNQENNLILRDRYQEKIIEKGLSQYIKEYIQCRSCKAFNTMFSKSDRTLEIVCEECHASRCVQAIKQEGALTKVRKVRK</sequence>
<comment type="similarity">
    <text evidence="1">Belongs to the eIF-2-beta/eIF-5 family.</text>
</comment>
<gene>
    <name evidence="5" type="ORF">EZS28_006745</name>
</gene>
<feature type="domain" description="Translation initiation factor IF2/IF5" evidence="4">
    <location>
        <begin position="23"/>
        <end position="131"/>
    </location>
</feature>
<dbReference type="FunFam" id="3.30.30.170:FF:000001">
    <property type="entry name" value="Eukaryotic translation initiation factor 2 subunit"/>
    <property type="match status" value="1"/>
</dbReference>
<dbReference type="PANTHER" id="PTHR23001">
    <property type="entry name" value="EUKARYOTIC TRANSLATION INITIATION FACTOR"/>
    <property type="match status" value="1"/>
</dbReference>